<evidence type="ECO:0000313" key="1">
    <source>
        <dbReference type="EMBL" id="JAD17242.1"/>
    </source>
</evidence>
<accession>A0A0A9TN14</accession>
<protein>
    <submittedName>
        <fullName evidence="1">Uncharacterized protein</fullName>
    </submittedName>
</protein>
<organism evidence="1">
    <name type="scientific">Arundo donax</name>
    <name type="common">Giant reed</name>
    <name type="synonym">Donax arundinaceus</name>
    <dbReference type="NCBI Taxonomy" id="35708"/>
    <lineage>
        <taxon>Eukaryota</taxon>
        <taxon>Viridiplantae</taxon>
        <taxon>Streptophyta</taxon>
        <taxon>Embryophyta</taxon>
        <taxon>Tracheophyta</taxon>
        <taxon>Spermatophyta</taxon>
        <taxon>Magnoliopsida</taxon>
        <taxon>Liliopsida</taxon>
        <taxon>Poales</taxon>
        <taxon>Poaceae</taxon>
        <taxon>PACMAD clade</taxon>
        <taxon>Arundinoideae</taxon>
        <taxon>Arundineae</taxon>
        <taxon>Arundo</taxon>
    </lineage>
</organism>
<reference evidence="1" key="1">
    <citation type="submission" date="2014-09" db="EMBL/GenBank/DDBJ databases">
        <authorList>
            <person name="Magalhaes I.L.F."/>
            <person name="Oliveira U."/>
            <person name="Santos F.R."/>
            <person name="Vidigal T.H.D.A."/>
            <person name="Brescovit A.D."/>
            <person name="Santos A.J."/>
        </authorList>
    </citation>
    <scope>NUCLEOTIDE SEQUENCE</scope>
    <source>
        <tissue evidence="1">Shoot tissue taken approximately 20 cm above the soil surface</tissue>
    </source>
</reference>
<dbReference type="EMBL" id="GBRH01280653">
    <property type="protein sequence ID" value="JAD17242.1"/>
    <property type="molecule type" value="Transcribed_RNA"/>
</dbReference>
<name>A0A0A9TN14_ARUDO</name>
<sequence length="69" mass="7458">MEPKAGTECCVAGASLTNQAPARPHRLAALFKCTSHGRYAGRPVIPNVPTQGRQRLNQRCCLISRINVA</sequence>
<proteinExistence type="predicted"/>
<reference evidence="1" key="2">
    <citation type="journal article" date="2015" name="Data Brief">
        <title>Shoot transcriptome of the giant reed, Arundo donax.</title>
        <authorList>
            <person name="Barrero R.A."/>
            <person name="Guerrero F.D."/>
            <person name="Moolhuijzen P."/>
            <person name="Goolsby J.A."/>
            <person name="Tidwell J."/>
            <person name="Bellgard S.E."/>
            <person name="Bellgard M.I."/>
        </authorList>
    </citation>
    <scope>NUCLEOTIDE SEQUENCE</scope>
    <source>
        <tissue evidence="1">Shoot tissue taken approximately 20 cm above the soil surface</tissue>
    </source>
</reference>
<dbReference type="AlphaFoldDB" id="A0A0A9TN14"/>